<keyword evidence="5" id="KW-0028">Amino-acid biosynthesis</keyword>
<comment type="pathway">
    <text evidence="2">Amino-acid biosynthesis; L-cysteine biosynthesis.</text>
</comment>
<protein>
    <recommendedName>
        <fullName evidence="4">cysteine synthase</fullName>
        <ecNumber evidence="4">2.5.1.47</ecNumber>
    </recommendedName>
</protein>
<comment type="catalytic activity">
    <reaction evidence="9">
        <text>O-acetyl-L-serine + hydrogen sulfide = L-cysteine + acetate</text>
        <dbReference type="Rhea" id="RHEA:14829"/>
        <dbReference type="ChEBI" id="CHEBI:29919"/>
        <dbReference type="ChEBI" id="CHEBI:30089"/>
        <dbReference type="ChEBI" id="CHEBI:35235"/>
        <dbReference type="ChEBI" id="CHEBI:58340"/>
        <dbReference type="EC" id="2.5.1.47"/>
    </reaction>
</comment>
<evidence type="ECO:0000256" key="9">
    <source>
        <dbReference type="ARBA" id="ARBA00047931"/>
    </source>
</evidence>
<dbReference type="GO" id="GO:0004124">
    <property type="term" value="F:cysteine synthase activity"/>
    <property type="evidence" value="ECO:0007669"/>
    <property type="project" value="UniProtKB-EC"/>
</dbReference>
<feature type="domain" description="Tryptophan synthase beta chain-like PALP" evidence="10">
    <location>
        <begin position="8"/>
        <end position="315"/>
    </location>
</feature>
<sequence>MGKIYESITELIGHTPLLRLNGYIKKNGLDADILGKIEFFNPNQSIKDRIALSMIEEAEKNGSLKKGGTILEATSGNTGIGLSAIAAVKGYKTHIYVQDTVSEERFKVMRAFGTEVSNMSDVPEVDKALKENNNDYVAGYAAFYEKFLGKDDSVFLVNQDANPANPEIHYKTTGPEIWEDSEGTVDIVVAAVGTGGTVTGVGKYLKEKRPDIKVIAVQPGENSIPSKDNPNPEEIAGVHPFVGIPAEFVPSNLDDRYYDECFPVETSQAYEAAREVARTDGILIGASSGAVLYAATQVAKREENKDKTIVAIFPDTGLRYLSTNLFG</sequence>
<evidence type="ECO:0000256" key="7">
    <source>
        <dbReference type="ARBA" id="ARBA00022898"/>
    </source>
</evidence>
<evidence type="ECO:0000256" key="1">
    <source>
        <dbReference type="ARBA" id="ARBA00001933"/>
    </source>
</evidence>
<keyword evidence="8" id="KW-0198">Cysteine biosynthesis</keyword>
<comment type="cofactor">
    <cofactor evidence="1">
        <name>pyridoxal 5'-phosphate</name>
        <dbReference type="ChEBI" id="CHEBI:597326"/>
    </cofactor>
</comment>
<dbReference type="Pfam" id="PF00291">
    <property type="entry name" value="PALP"/>
    <property type="match status" value="1"/>
</dbReference>
<proteinExistence type="inferred from homology"/>
<keyword evidence="7" id="KW-0663">Pyridoxal phosphate</keyword>
<reference evidence="12" key="1">
    <citation type="submission" date="2016-10" db="EMBL/GenBank/DDBJ databases">
        <authorList>
            <person name="Varghese N."/>
            <person name="Submissions S."/>
        </authorList>
    </citation>
    <scope>NUCLEOTIDE SEQUENCE [LARGE SCALE GENOMIC DNA]</scope>
    <source>
        <strain evidence="12">XBD2006</strain>
    </source>
</reference>
<dbReference type="RefSeq" id="WP_074462128.1">
    <property type="nucleotide sequence ID" value="NZ_FMUR01000008.1"/>
</dbReference>
<dbReference type="InterPro" id="IPR050214">
    <property type="entry name" value="Cys_Synth/Cystath_Beta-Synth"/>
</dbReference>
<dbReference type="Proteomes" id="UP000183047">
    <property type="component" value="Unassembled WGS sequence"/>
</dbReference>
<evidence type="ECO:0000256" key="4">
    <source>
        <dbReference type="ARBA" id="ARBA00012681"/>
    </source>
</evidence>
<dbReference type="InterPro" id="IPR001926">
    <property type="entry name" value="TrpB-like_PALP"/>
</dbReference>
<keyword evidence="6" id="KW-0808">Transferase</keyword>
<evidence type="ECO:0000256" key="3">
    <source>
        <dbReference type="ARBA" id="ARBA00007103"/>
    </source>
</evidence>
<evidence type="ECO:0000313" key="12">
    <source>
        <dbReference type="Proteomes" id="UP000183047"/>
    </source>
</evidence>
<name>A0A1G5DE81_9FIRM</name>
<keyword evidence="12" id="KW-1185">Reference proteome</keyword>
<evidence type="ECO:0000256" key="8">
    <source>
        <dbReference type="ARBA" id="ARBA00023192"/>
    </source>
</evidence>
<dbReference type="AlphaFoldDB" id="A0A1G5DE81"/>
<dbReference type="FunFam" id="3.40.50.1100:FF:000006">
    <property type="entry name" value="Cysteine synthase"/>
    <property type="match status" value="1"/>
</dbReference>
<evidence type="ECO:0000313" key="11">
    <source>
        <dbReference type="EMBL" id="SCY13005.1"/>
    </source>
</evidence>
<dbReference type="EC" id="2.5.1.47" evidence="4"/>
<dbReference type="PANTHER" id="PTHR10314">
    <property type="entry name" value="CYSTATHIONINE BETA-SYNTHASE"/>
    <property type="match status" value="1"/>
</dbReference>
<evidence type="ECO:0000259" key="10">
    <source>
        <dbReference type="Pfam" id="PF00291"/>
    </source>
</evidence>
<evidence type="ECO:0000256" key="5">
    <source>
        <dbReference type="ARBA" id="ARBA00022605"/>
    </source>
</evidence>
<dbReference type="Gene3D" id="3.40.50.1100">
    <property type="match status" value="2"/>
</dbReference>
<accession>A0A1G5DE81</accession>
<evidence type="ECO:0000256" key="2">
    <source>
        <dbReference type="ARBA" id="ARBA00004895"/>
    </source>
</evidence>
<evidence type="ECO:0000256" key="6">
    <source>
        <dbReference type="ARBA" id="ARBA00022679"/>
    </source>
</evidence>
<dbReference type="EMBL" id="FMUR01000008">
    <property type="protein sequence ID" value="SCY13005.1"/>
    <property type="molecule type" value="Genomic_DNA"/>
</dbReference>
<gene>
    <name evidence="11" type="ORF">SAMN02910451_01482</name>
</gene>
<comment type="similarity">
    <text evidence="3">Belongs to the cysteine synthase/cystathionine beta-synthase family.</text>
</comment>
<dbReference type="OrthoDB" id="9808024at2"/>
<dbReference type="SUPFAM" id="SSF53686">
    <property type="entry name" value="Tryptophan synthase beta subunit-like PLP-dependent enzymes"/>
    <property type="match status" value="1"/>
</dbReference>
<dbReference type="InterPro" id="IPR036052">
    <property type="entry name" value="TrpB-like_PALP_sf"/>
</dbReference>
<organism evidence="11 12">
    <name type="scientific">Butyrivibrio hungatei</name>
    <dbReference type="NCBI Taxonomy" id="185008"/>
    <lineage>
        <taxon>Bacteria</taxon>
        <taxon>Bacillati</taxon>
        <taxon>Bacillota</taxon>
        <taxon>Clostridia</taxon>
        <taxon>Lachnospirales</taxon>
        <taxon>Lachnospiraceae</taxon>
        <taxon>Butyrivibrio</taxon>
    </lineage>
</organism>
<dbReference type="CDD" id="cd01561">
    <property type="entry name" value="CBS_like"/>
    <property type="match status" value="1"/>
</dbReference>